<comment type="caution">
    <text evidence="2">The sequence shown here is derived from an EMBL/GenBank/DDBJ whole genome shotgun (WGS) entry which is preliminary data.</text>
</comment>
<sequence>MLILRKYIALVGLVMSFVLILTPMLKVPLKGNWNLYQTDVLLCSITYALIGGLVLLYFIRSLAAFRIMSFVYGGWFVLALVAVYFKINNYFGFALVDGLLARTITLRWGWIVFGLSALLLIVSTKRVREV</sequence>
<keyword evidence="1" id="KW-0472">Membrane</keyword>
<name>A0A8T4H4Q6_9SPHI</name>
<dbReference type="RefSeq" id="WP_353545460.1">
    <property type="nucleotide sequence ID" value="NZ_JAGKSB010000001.1"/>
</dbReference>
<feature type="transmembrane region" description="Helical" evidence="1">
    <location>
        <begin position="99"/>
        <end position="122"/>
    </location>
</feature>
<evidence type="ECO:0000256" key="1">
    <source>
        <dbReference type="SAM" id="Phobius"/>
    </source>
</evidence>
<dbReference type="AlphaFoldDB" id="A0A8T4H4Q6"/>
<keyword evidence="3" id="KW-1185">Reference proteome</keyword>
<dbReference type="EMBL" id="JAGKSB010000001">
    <property type="protein sequence ID" value="MBP3941972.1"/>
    <property type="molecule type" value="Genomic_DNA"/>
</dbReference>
<protein>
    <submittedName>
        <fullName evidence="2">Uncharacterized protein</fullName>
    </submittedName>
</protein>
<keyword evidence="1" id="KW-0812">Transmembrane</keyword>
<proteinExistence type="predicted"/>
<accession>A0A8T4H4Q6</accession>
<gene>
    <name evidence="2" type="ORF">J5U18_00085</name>
</gene>
<feature type="transmembrane region" description="Helical" evidence="1">
    <location>
        <begin position="70"/>
        <end position="87"/>
    </location>
</feature>
<keyword evidence="1" id="KW-1133">Transmembrane helix</keyword>
<feature type="transmembrane region" description="Helical" evidence="1">
    <location>
        <begin position="7"/>
        <end position="29"/>
    </location>
</feature>
<feature type="transmembrane region" description="Helical" evidence="1">
    <location>
        <begin position="35"/>
        <end position="58"/>
    </location>
</feature>
<evidence type="ECO:0000313" key="2">
    <source>
        <dbReference type="EMBL" id="MBP3941972.1"/>
    </source>
</evidence>
<dbReference type="Proteomes" id="UP000679691">
    <property type="component" value="Unassembled WGS sequence"/>
</dbReference>
<organism evidence="2 3">
    <name type="scientific">Rhinopithecimicrobium faecis</name>
    <dbReference type="NCBI Taxonomy" id="2820698"/>
    <lineage>
        <taxon>Bacteria</taxon>
        <taxon>Pseudomonadati</taxon>
        <taxon>Bacteroidota</taxon>
        <taxon>Sphingobacteriia</taxon>
        <taxon>Sphingobacteriales</taxon>
        <taxon>Sphingobacteriaceae</taxon>
        <taxon>Rhinopithecimicrobium</taxon>
    </lineage>
</organism>
<evidence type="ECO:0000313" key="3">
    <source>
        <dbReference type="Proteomes" id="UP000679691"/>
    </source>
</evidence>
<reference evidence="2" key="1">
    <citation type="submission" date="2021-03" db="EMBL/GenBank/DDBJ databases">
        <authorList>
            <person name="Lu T."/>
            <person name="Wang Q."/>
            <person name="Han X."/>
        </authorList>
    </citation>
    <scope>NUCLEOTIDE SEQUENCE</scope>
    <source>
        <strain evidence="2">WQ 2009</strain>
    </source>
</reference>